<accession>A0AA88A7A7</accession>
<organism evidence="2 3">
    <name type="scientific">Ficus carica</name>
    <name type="common">Common fig</name>
    <dbReference type="NCBI Taxonomy" id="3494"/>
    <lineage>
        <taxon>Eukaryota</taxon>
        <taxon>Viridiplantae</taxon>
        <taxon>Streptophyta</taxon>
        <taxon>Embryophyta</taxon>
        <taxon>Tracheophyta</taxon>
        <taxon>Spermatophyta</taxon>
        <taxon>Magnoliopsida</taxon>
        <taxon>eudicotyledons</taxon>
        <taxon>Gunneridae</taxon>
        <taxon>Pentapetalae</taxon>
        <taxon>rosids</taxon>
        <taxon>fabids</taxon>
        <taxon>Rosales</taxon>
        <taxon>Moraceae</taxon>
        <taxon>Ficeae</taxon>
        <taxon>Ficus</taxon>
    </lineage>
</organism>
<keyword evidence="1" id="KW-0732">Signal</keyword>
<proteinExistence type="predicted"/>
<sequence length="76" mass="8673">MRGVGLWGSGFPVVRCLDWCLVGKLVSRRRTNRDIGTTITTTTAPIRRARYSFDREAGGGYDRRGGDFFPARRHWL</sequence>
<reference evidence="2" key="1">
    <citation type="submission" date="2023-07" db="EMBL/GenBank/DDBJ databases">
        <title>draft genome sequence of fig (Ficus carica).</title>
        <authorList>
            <person name="Takahashi T."/>
            <person name="Nishimura K."/>
        </authorList>
    </citation>
    <scope>NUCLEOTIDE SEQUENCE</scope>
</reference>
<feature type="signal peptide" evidence="1">
    <location>
        <begin position="1"/>
        <end position="16"/>
    </location>
</feature>
<protein>
    <recommendedName>
        <fullName evidence="4">Secreted protein</fullName>
    </recommendedName>
</protein>
<evidence type="ECO:0008006" key="4">
    <source>
        <dbReference type="Google" id="ProtNLM"/>
    </source>
</evidence>
<dbReference type="AlphaFoldDB" id="A0AA88A7A7"/>
<feature type="chain" id="PRO_5041642997" description="Secreted protein" evidence="1">
    <location>
        <begin position="17"/>
        <end position="76"/>
    </location>
</feature>
<evidence type="ECO:0000256" key="1">
    <source>
        <dbReference type="SAM" id="SignalP"/>
    </source>
</evidence>
<dbReference type="EMBL" id="BTGU01000022">
    <property type="protein sequence ID" value="GMN46305.1"/>
    <property type="molecule type" value="Genomic_DNA"/>
</dbReference>
<gene>
    <name evidence="2" type="ORF">TIFTF001_015493</name>
</gene>
<keyword evidence="3" id="KW-1185">Reference proteome</keyword>
<evidence type="ECO:0000313" key="2">
    <source>
        <dbReference type="EMBL" id="GMN46305.1"/>
    </source>
</evidence>
<dbReference type="Proteomes" id="UP001187192">
    <property type="component" value="Unassembled WGS sequence"/>
</dbReference>
<comment type="caution">
    <text evidence="2">The sequence shown here is derived from an EMBL/GenBank/DDBJ whole genome shotgun (WGS) entry which is preliminary data.</text>
</comment>
<name>A0AA88A7A7_FICCA</name>
<evidence type="ECO:0000313" key="3">
    <source>
        <dbReference type="Proteomes" id="UP001187192"/>
    </source>
</evidence>